<sequence>MPPPRHTLDLFFGEKSTFSRFKEDNSMNTKDQGNCTNISTNKRPLVNYISKSESTSSRIKEDNRLSINNRRNRYGKNKIEIHLTPNKIQKDNRFIIIVLGYQLEREETTLQKNQIGLYHPIFKMQQNTFPHFKNEINWEYNSLFLGRKRLHAKIKVYETWVT</sequence>
<accession>A0AAV0AXC5</accession>
<dbReference type="Proteomes" id="UP001153365">
    <property type="component" value="Unassembled WGS sequence"/>
</dbReference>
<evidence type="ECO:0000313" key="2">
    <source>
        <dbReference type="Proteomes" id="UP001153365"/>
    </source>
</evidence>
<name>A0AAV0AXC5_PHAPC</name>
<dbReference type="EMBL" id="CALTRL010001783">
    <property type="protein sequence ID" value="CAH7673695.1"/>
    <property type="molecule type" value="Genomic_DNA"/>
</dbReference>
<protein>
    <submittedName>
        <fullName evidence="1">Uncharacterized protein</fullName>
    </submittedName>
</protein>
<reference evidence="1" key="1">
    <citation type="submission" date="2022-06" db="EMBL/GenBank/DDBJ databases">
        <authorList>
            <consortium name="SYNGENTA / RWTH Aachen University"/>
        </authorList>
    </citation>
    <scope>NUCLEOTIDE SEQUENCE</scope>
</reference>
<organism evidence="1 2">
    <name type="scientific">Phakopsora pachyrhizi</name>
    <name type="common">Asian soybean rust disease fungus</name>
    <dbReference type="NCBI Taxonomy" id="170000"/>
    <lineage>
        <taxon>Eukaryota</taxon>
        <taxon>Fungi</taxon>
        <taxon>Dikarya</taxon>
        <taxon>Basidiomycota</taxon>
        <taxon>Pucciniomycotina</taxon>
        <taxon>Pucciniomycetes</taxon>
        <taxon>Pucciniales</taxon>
        <taxon>Phakopsoraceae</taxon>
        <taxon>Phakopsora</taxon>
    </lineage>
</organism>
<evidence type="ECO:0000313" key="1">
    <source>
        <dbReference type="EMBL" id="CAH7673695.1"/>
    </source>
</evidence>
<gene>
    <name evidence="1" type="ORF">PPACK8108_LOCUS8580</name>
</gene>
<proteinExistence type="predicted"/>
<comment type="caution">
    <text evidence="1">The sequence shown here is derived from an EMBL/GenBank/DDBJ whole genome shotgun (WGS) entry which is preliminary data.</text>
</comment>
<dbReference type="AlphaFoldDB" id="A0AAV0AXC5"/>
<keyword evidence="2" id="KW-1185">Reference proteome</keyword>